<evidence type="ECO:0000313" key="1">
    <source>
        <dbReference type="EMBL" id="RYR66700.1"/>
    </source>
</evidence>
<gene>
    <name evidence="1" type="ORF">Ahy_A03g012763</name>
</gene>
<dbReference type="EMBL" id="SDMP01000003">
    <property type="protein sequence ID" value="RYR66700.1"/>
    <property type="molecule type" value="Genomic_DNA"/>
</dbReference>
<proteinExistence type="predicted"/>
<reference evidence="1 2" key="1">
    <citation type="submission" date="2019-01" db="EMBL/GenBank/DDBJ databases">
        <title>Sequencing of cultivated peanut Arachis hypogaea provides insights into genome evolution and oil improvement.</title>
        <authorList>
            <person name="Chen X."/>
        </authorList>
    </citation>
    <scope>NUCLEOTIDE SEQUENCE [LARGE SCALE GENOMIC DNA]</scope>
    <source>
        <strain evidence="2">cv. Fuhuasheng</strain>
        <tissue evidence="1">Leaves</tissue>
    </source>
</reference>
<organism evidence="1 2">
    <name type="scientific">Arachis hypogaea</name>
    <name type="common">Peanut</name>
    <dbReference type="NCBI Taxonomy" id="3818"/>
    <lineage>
        <taxon>Eukaryota</taxon>
        <taxon>Viridiplantae</taxon>
        <taxon>Streptophyta</taxon>
        <taxon>Embryophyta</taxon>
        <taxon>Tracheophyta</taxon>
        <taxon>Spermatophyta</taxon>
        <taxon>Magnoliopsida</taxon>
        <taxon>eudicotyledons</taxon>
        <taxon>Gunneridae</taxon>
        <taxon>Pentapetalae</taxon>
        <taxon>rosids</taxon>
        <taxon>fabids</taxon>
        <taxon>Fabales</taxon>
        <taxon>Fabaceae</taxon>
        <taxon>Papilionoideae</taxon>
        <taxon>50 kb inversion clade</taxon>
        <taxon>dalbergioids sensu lato</taxon>
        <taxon>Dalbergieae</taxon>
        <taxon>Pterocarpus clade</taxon>
        <taxon>Arachis</taxon>
    </lineage>
</organism>
<name>A0A445DU42_ARAHY</name>
<keyword evidence="2" id="KW-1185">Reference proteome</keyword>
<accession>A0A445DU42</accession>
<sequence length="139" mass="16093">MFIPYLDMKKLASHPYIIGGYGWRMLKKGNFVSLTRITRLDYVISRMRVFTGGKPLIKKDDQIEPSYVDIAGQKMSFDCAVYAEVDHFRVEYASRILFHEMNQDKDRAIQESEAIRLSKPFPALLSPYCQLDSDDIDSD</sequence>
<comment type="caution">
    <text evidence="1">The sequence shown here is derived from an EMBL/GenBank/DDBJ whole genome shotgun (WGS) entry which is preliminary data.</text>
</comment>
<dbReference type="AlphaFoldDB" id="A0A445DU42"/>
<protein>
    <submittedName>
        <fullName evidence="1">Uncharacterized protein</fullName>
    </submittedName>
</protein>
<evidence type="ECO:0000313" key="2">
    <source>
        <dbReference type="Proteomes" id="UP000289738"/>
    </source>
</evidence>
<dbReference type="Proteomes" id="UP000289738">
    <property type="component" value="Chromosome A03"/>
</dbReference>